<keyword evidence="2" id="KW-0472">Membrane</keyword>
<feature type="region of interest" description="Disordered" evidence="1">
    <location>
        <begin position="111"/>
        <end position="324"/>
    </location>
</feature>
<keyword evidence="4" id="KW-1185">Reference proteome</keyword>
<reference evidence="3 4" key="1">
    <citation type="submission" date="2017-08" db="EMBL/GenBank/DDBJ databases">
        <title>Draft genome sequence of filamentous cyanobacterium Calothrix elsteri CCALA 953.</title>
        <authorList>
            <person name="Gagunashvili A.N."/>
            <person name="Elster J."/>
            <person name="Andresson O.S."/>
        </authorList>
    </citation>
    <scope>NUCLEOTIDE SEQUENCE [LARGE SCALE GENOMIC DNA]</scope>
    <source>
        <strain evidence="3 4">CCALA 953</strain>
    </source>
</reference>
<feature type="compositionally biased region" description="Basic and acidic residues" evidence="1">
    <location>
        <begin position="186"/>
        <end position="198"/>
    </location>
</feature>
<accession>A0A2A2T9S9</accession>
<dbReference type="Pfam" id="PF07444">
    <property type="entry name" value="Ycf66_N"/>
    <property type="match status" value="1"/>
</dbReference>
<keyword evidence="2" id="KW-0812">Transmembrane</keyword>
<feature type="transmembrane region" description="Helical" evidence="2">
    <location>
        <begin position="20"/>
        <end position="39"/>
    </location>
</feature>
<feature type="compositionally biased region" description="Basic and acidic residues" evidence="1">
    <location>
        <begin position="229"/>
        <end position="243"/>
    </location>
</feature>
<dbReference type="EMBL" id="NTFS01000698">
    <property type="protein sequence ID" value="PAX45763.1"/>
    <property type="molecule type" value="Genomic_DNA"/>
</dbReference>
<name>A0A2A2T9S9_9CYAN</name>
<evidence type="ECO:0000313" key="4">
    <source>
        <dbReference type="Proteomes" id="UP000218238"/>
    </source>
</evidence>
<feature type="compositionally biased region" description="Basic and acidic residues" evidence="1">
    <location>
        <begin position="298"/>
        <end position="315"/>
    </location>
</feature>
<evidence type="ECO:0008006" key="5">
    <source>
        <dbReference type="Google" id="ProtNLM"/>
    </source>
</evidence>
<organism evidence="3 4">
    <name type="scientific">Brunnivagina elsteri CCALA 953</name>
    <dbReference type="NCBI Taxonomy" id="987040"/>
    <lineage>
        <taxon>Bacteria</taxon>
        <taxon>Bacillati</taxon>
        <taxon>Cyanobacteriota</taxon>
        <taxon>Cyanophyceae</taxon>
        <taxon>Nostocales</taxon>
        <taxon>Calotrichaceae</taxon>
        <taxon>Brunnivagina</taxon>
    </lineage>
</organism>
<evidence type="ECO:0000313" key="3">
    <source>
        <dbReference type="EMBL" id="PAX45763.1"/>
    </source>
</evidence>
<dbReference type="OrthoDB" id="421362at2"/>
<evidence type="ECO:0000256" key="2">
    <source>
        <dbReference type="SAM" id="Phobius"/>
    </source>
</evidence>
<dbReference type="AlphaFoldDB" id="A0A2A2T9S9"/>
<sequence>MVVFGLNSASILAQVNVGATPATFLGIFLAVAGAALYFVRNVKPDLARDHDIFFAAVGLLCGFILIFQGWRLDPILQFLQLMLVGSIVFFAYESIRLRSIATEQARRNTPIVDRDRDVSDDYQYSKPRRNSRAERDVMGAKPLPYYEEEDDYEERPRISGSREERRGSGGYDEYEDDVPRRSSRRVSSERNDEPVNDKPRRRNPSRPATSRNSERSGEDDWNSSPAPKQNDDWENPSRDDRRASSPRRGSNGSSRPEIRDDEMVQPKPRRRRPSGESTPRRDREDDEQIPNADYTDYVDYKPLEKPEDKSDRPNNDFDDDVSIS</sequence>
<feature type="compositionally biased region" description="Low complexity" evidence="1">
    <location>
        <begin position="246"/>
        <end position="255"/>
    </location>
</feature>
<evidence type="ECO:0000256" key="1">
    <source>
        <dbReference type="SAM" id="MobiDB-lite"/>
    </source>
</evidence>
<comment type="caution">
    <text evidence="3">The sequence shown here is derived from an EMBL/GenBank/DDBJ whole genome shotgun (WGS) entry which is preliminary data.</text>
</comment>
<protein>
    <recommendedName>
        <fullName evidence="5">Ycf66 family protein</fullName>
    </recommendedName>
</protein>
<dbReference type="InterPro" id="IPR010004">
    <property type="entry name" value="Uncharacterised_Ycf66"/>
</dbReference>
<feature type="compositionally biased region" description="Basic and acidic residues" evidence="1">
    <location>
        <begin position="154"/>
        <end position="167"/>
    </location>
</feature>
<dbReference type="Proteomes" id="UP000218238">
    <property type="component" value="Unassembled WGS sequence"/>
</dbReference>
<proteinExistence type="predicted"/>
<feature type="transmembrane region" description="Helical" evidence="2">
    <location>
        <begin position="75"/>
        <end position="92"/>
    </location>
</feature>
<keyword evidence="2" id="KW-1133">Transmembrane helix</keyword>
<feature type="transmembrane region" description="Helical" evidence="2">
    <location>
        <begin position="51"/>
        <end position="69"/>
    </location>
</feature>
<dbReference type="RefSeq" id="WP_095725068.1">
    <property type="nucleotide sequence ID" value="NZ_NTFS01000698.1"/>
</dbReference>
<gene>
    <name evidence="3" type="ORF">CK510_29990</name>
</gene>